<feature type="transmembrane region" description="Helical" evidence="8">
    <location>
        <begin position="169"/>
        <end position="199"/>
    </location>
</feature>
<feature type="transmembrane region" description="Helical" evidence="8">
    <location>
        <begin position="87"/>
        <end position="106"/>
    </location>
</feature>
<evidence type="ECO:0000256" key="5">
    <source>
        <dbReference type="ARBA" id="ARBA00022692"/>
    </source>
</evidence>
<keyword evidence="6 8" id="KW-1133">Transmembrane helix</keyword>
<dbReference type="Proteomes" id="UP001210865">
    <property type="component" value="Chromosome"/>
</dbReference>
<evidence type="ECO:0000256" key="6">
    <source>
        <dbReference type="ARBA" id="ARBA00022989"/>
    </source>
</evidence>
<feature type="transmembrane region" description="Helical" evidence="8">
    <location>
        <begin position="211"/>
        <end position="228"/>
    </location>
</feature>
<evidence type="ECO:0000256" key="3">
    <source>
        <dbReference type="ARBA" id="ARBA00022676"/>
    </source>
</evidence>
<keyword evidence="7 8" id="KW-0472">Membrane</keyword>
<keyword evidence="2" id="KW-1003">Cell membrane</keyword>
<gene>
    <name evidence="10" type="ORF">PBT88_05810</name>
</gene>
<accession>A0ABY7NQ27</accession>
<feature type="domain" description="Glycosyltransferase RgtA/B/C/D-like" evidence="9">
    <location>
        <begin position="73"/>
        <end position="227"/>
    </location>
</feature>
<protein>
    <submittedName>
        <fullName evidence="10">Glycosyltransferase family 39 protein</fullName>
        <ecNumber evidence="10">2.4.-.-</ecNumber>
    </submittedName>
</protein>
<keyword evidence="11" id="KW-1185">Reference proteome</keyword>
<feature type="transmembrane region" description="Helical" evidence="8">
    <location>
        <begin position="285"/>
        <end position="305"/>
    </location>
</feature>
<proteinExistence type="predicted"/>
<keyword evidence="3 10" id="KW-0328">Glycosyltransferase</keyword>
<comment type="subcellular location">
    <subcellularLocation>
        <location evidence="1">Cell membrane</location>
        <topology evidence="1">Multi-pass membrane protein</topology>
    </subcellularLocation>
</comment>
<evidence type="ECO:0000256" key="7">
    <source>
        <dbReference type="ARBA" id="ARBA00023136"/>
    </source>
</evidence>
<dbReference type="EMBL" id="CP115174">
    <property type="protein sequence ID" value="WBO23637.1"/>
    <property type="molecule type" value="Genomic_DNA"/>
</dbReference>
<dbReference type="InterPro" id="IPR038731">
    <property type="entry name" value="RgtA/B/C-like"/>
</dbReference>
<keyword evidence="4 10" id="KW-0808">Transferase</keyword>
<dbReference type="GO" id="GO:0016757">
    <property type="term" value="F:glycosyltransferase activity"/>
    <property type="evidence" value="ECO:0007669"/>
    <property type="project" value="UniProtKB-KW"/>
</dbReference>
<evidence type="ECO:0000313" key="10">
    <source>
        <dbReference type="EMBL" id="WBO23637.1"/>
    </source>
</evidence>
<evidence type="ECO:0000259" key="9">
    <source>
        <dbReference type="Pfam" id="PF13231"/>
    </source>
</evidence>
<feature type="transmembrane region" description="Helical" evidence="8">
    <location>
        <begin position="311"/>
        <end position="330"/>
    </location>
</feature>
<dbReference type="Pfam" id="PF13231">
    <property type="entry name" value="PMT_2"/>
    <property type="match status" value="1"/>
</dbReference>
<dbReference type="RefSeq" id="WP_270078268.1">
    <property type="nucleotide sequence ID" value="NZ_CP115174.1"/>
</dbReference>
<keyword evidence="5 8" id="KW-0812">Transmembrane</keyword>
<feature type="transmembrane region" description="Helical" evidence="8">
    <location>
        <begin position="337"/>
        <end position="357"/>
    </location>
</feature>
<evidence type="ECO:0000256" key="1">
    <source>
        <dbReference type="ARBA" id="ARBA00004651"/>
    </source>
</evidence>
<reference evidence="10 11" key="1">
    <citation type="submission" date="2022-12" db="EMBL/GenBank/DDBJ databases">
        <title>Sphingomonas abieness sp. nov., an endophytic bacterium isolated from Abies koreana.</title>
        <authorList>
            <person name="Jiang L."/>
            <person name="Lee J."/>
        </authorList>
    </citation>
    <scope>NUCLEOTIDE SEQUENCE [LARGE SCALE GENOMIC DNA]</scope>
    <source>
        <strain evidence="11">PAMB 00755</strain>
    </source>
</reference>
<dbReference type="PANTHER" id="PTHR33908">
    <property type="entry name" value="MANNOSYLTRANSFERASE YKCB-RELATED"/>
    <property type="match status" value="1"/>
</dbReference>
<feature type="transmembrane region" description="Helical" evidence="8">
    <location>
        <begin position="118"/>
        <end position="134"/>
    </location>
</feature>
<evidence type="ECO:0000256" key="8">
    <source>
        <dbReference type="SAM" id="Phobius"/>
    </source>
</evidence>
<sequence length="520" mass="54478">MSGWASLALAATTGGLSHSFLDPDESAHYVNTLFLADWLRAGCPSPMGFARDFYAHFPKLSIGHWPPGWYGLLAPLFAVIRPSPFGAALLSAFVAGLPALIILWAMERGAMERAGARRWGVAAAFAYLLLPIVANEARYVRLDQPVALVAGLAAMAWFAASARPTLCRYLLFGALAAFATLTKGNGALVMLVPALDILMAARWRQLADGRLWLAAAATLLVVAPWYYVSFKIAAGGFNYAPGLPYAWLSLQADGAAILANLGWAGIAVAAFGAGAGWRDEASRPIIRLAIAMILATLLFQAAIPVALEDRYVLPAIPWLVVLIARGLIALARLHRWAPVAVGLVAALIVGPAVATLATTAPKPDIGATGVAERMRAAPGIWLIDGRAGGEGAMIAAAAYADGGRRTIWAARASQWLSTSDFMGRDYRLSVHRPAEARAVLDGLGVRGVVSIAEKGRLAYPHSALLRGAIALPGFVAQDRPFPRGAGSTLIATRLAPIVPQAGRLASGSGSTGVAAMGKAF</sequence>
<dbReference type="PANTHER" id="PTHR33908:SF11">
    <property type="entry name" value="MEMBRANE PROTEIN"/>
    <property type="match status" value="1"/>
</dbReference>
<name>A0ABY7NQ27_9SPHN</name>
<dbReference type="InterPro" id="IPR050297">
    <property type="entry name" value="LipidA_mod_glycosyltrf_83"/>
</dbReference>
<dbReference type="EC" id="2.4.-.-" evidence="10"/>
<feature type="transmembrane region" description="Helical" evidence="8">
    <location>
        <begin position="248"/>
        <end position="273"/>
    </location>
</feature>
<evidence type="ECO:0000256" key="2">
    <source>
        <dbReference type="ARBA" id="ARBA00022475"/>
    </source>
</evidence>
<evidence type="ECO:0000313" key="11">
    <source>
        <dbReference type="Proteomes" id="UP001210865"/>
    </source>
</evidence>
<evidence type="ECO:0000256" key="4">
    <source>
        <dbReference type="ARBA" id="ARBA00022679"/>
    </source>
</evidence>
<organism evidence="10 11">
    <name type="scientific">Sphingomonas abietis</name>
    <dbReference type="NCBI Taxonomy" id="3012344"/>
    <lineage>
        <taxon>Bacteria</taxon>
        <taxon>Pseudomonadati</taxon>
        <taxon>Pseudomonadota</taxon>
        <taxon>Alphaproteobacteria</taxon>
        <taxon>Sphingomonadales</taxon>
        <taxon>Sphingomonadaceae</taxon>
        <taxon>Sphingomonas</taxon>
    </lineage>
</organism>